<protein>
    <recommendedName>
        <fullName evidence="1">GGDEF domain-containing protein</fullName>
    </recommendedName>
</protein>
<dbReference type="InterPro" id="IPR043128">
    <property type="entry name" value="Rev_trsase/Diguanyl_cyclase"/>
</dbReference>
<evidence type="ECO:0000259" key="1">
    <source>
        <dbReference type="PROSITE" id="PS50887"/>
    </source>
</evidence>
<proteinExistence type="predicted"/>
<dbReference type="STRING" id="1129794.C427_3194"/>
<evidence type="ECO:0000313" key="3">
    <source>
        <dbReference type="Proteomes" id="UP000011864"/>
    </source>
</evidence>
<dbReference type="SUPFAM" id="SSF55073">
    <property type="entry name" value="Nucleotide cyclase"/>
    <property type="match status" value="1"/>
</dbReference>
<dbReference type="AlphaFoldDB" id="K6Z333"/>
<dbReference type="HOGENOM" id="CLU_2618834_0_0_6"/>
<dbReference type="InterPro" id="IPR000160">
    <property type="entry name" value="GGDEF_dom"/>
</dbReference>
<keyword evidence="3" id="KW-1185">Reference proteome</keyword>
<dbReference type="Gene3D" id="3.30.70.270">
    <property type="match status" value="1"/>
</dbReference>
<feature type="domain" description="GGDEF" evidence="1">
    <location>
        <begin position="1"/>
        <end position="78"/>
    </location>
</feature>
<name>K6Z333_9ALTE</name>
<dbReference type="OrthoDB" id="9812260at2"/>
<gene>
    <name evidence="2" type="ORF">C427_3194</name>
</gene>
<dbReference type="PATRIC" id="fig|1129794.4.peg.3177"/>
<dbReference type="InterPro" id="IPR029787">
    <property type="entry name" value="Nucleotide_cyclase"/>
</dbReference>
<accession>K6Z333</accession>
<dbReference type="Pfam" id="PF00990">
    <property type="entry name" value="GGDEF"/>
    <property type="match status" value="1"/>
</dbReference>
<evidence type="ECO:0000313" key="2">
    <source>
        <dbReference type="EMBL" id="AGH45303.1"/>
    </source>
</evidence>
<dbReference type="PROSITE" id="PS50887">
    <property type="entry name" value="GGDEF"/>
    <property type="match status" value="1"/>
</dbReference>
<reference evidence="2 3" key="1">
    <citation type="journal article" date="2013" name="Genome Announc.">
        <title>Complete Genome Sequence of Glaciecola psychrophila Strain 170T.</title>
        <authorList>
            <person name="Yin J."/>
            <person name="Chen J."/>
            <person name="Liu G."/>
            <person name="Yu Y."/>
            <person name="Song L."/>
            <person name="Wang X."/>
            <person name="Qu X."/>
        </authorList>
    </citation>
    <scope>NUCLEOTIDE SEQUENCE [LARGE SCALE GENOMIC DNA]</scope>
    <source>
        <strain evidence="2 3">170</strain>
    </source>
</reference>
<sequence length="78" mass="8515">MVVFSDATPSVIESKMNDISTAFLQINYTVGKQSFNCSFSAGLASSTHHEKLSELISKVDTALYKAKDEGRSKVCVHD</sequence>
<dbReference type="eggNOG" id="COG3706">
    <property type="taxonomic scope" value="Bacteria"/>
</dbReference>
<dbReference type="Proteomes" id="UP000011864">
    <property type="component" value="Chromosome"/>
</dbReference>
<dbReference type="EMBL" id="CP003837">
    <property type="protein sequence ID" value="AGH45303.1"/>
    <property type="molecule type" value="Genomic_DNA"/>
</dbReference>
<organism evidence="2 3">
    <name type="scientific">Paraglaciecola psychrophila 170</name>
    <dbReference type="NCBI Taxonomy" id="1129794"/>
    <lineage>
        <taxon>Bacteria</taxon>
        <taxon>Pseudomonadati</taxon>
        <taxon>Pseudomonadota</taxon>
        <taxon>Gammaproteobacteria</taxon>
        <taxon>Alteromonadales</taxon>
        <taxon>Alteromonadaceae</taxon>
        <taxon>Paraglaciecola</taxon>
    </lineage>
</organism>
<dbReference type="KEGG" id="gps:C427_3194"/>